<dbReference type="PROSITE" id="PS51208">
    <property type="entry name" value="AUTOTRANSPORTER"/>
    <property type="match status" value="1"/>
</dbReference>
<evidence type="ECO:0000259" key="1">
    <source>
        <dbReference type="PROSITE" id="PS51208"/>
    </source>
</evidence>
<dbReference type="Proteomes" id="UP000188298">
    <property type="component" value="Chromosome"/>
</dbReference>
<dbReference type="SMART" id="SM00869">
    <property type="entry name" value="Autotransporter"/>
    <property type="match status" value="1"/>
</dbReference>
<feature type="domain" description="Autotransporter" evidence="1">
    <location>
        <begin position="708"/>
        <end position="990"/>
    </location>
</feature>
<protein>
    <recommendedName>
        <fullName evidence="1">Autotransporter domain-containing protein</fullName>
    </recommendedName>
</protein>
<organism evidence="2 3">
    <name type="scientific">Helicobacter bilis</name>
    <dbReference type="NCBI Taxonomy" id="37372"/>
    <lineage>
        <taxon>Bacteria</taxon>
        <taxon>Pseudomonadati</taxon>
        <taxon>Campylobacterota</taxon>
        <taxon>Epsilonproteobacteria</taxon>
        <taxon>Campylobacterales</taxon>
        <taxon>Helicobacteraceae</taxon>
        <taxon>Helicobacter</taxon>
    </lineage>
</organism>
<dbReference type="AlphaFoldDB" id="A0A1Q2LGG2"/>
<reference evidence="2 3" key="1">
    <citation type="submission" date="2017-02" db="EMBL/GenBank/DDBJ databases">
        <title>Whole genome sequencing of Helicobacter bilis strain AAQJH.</title>
        <authorList>
            <person name="Conlan S."/>
            <person name="Thomas P.J."/>
            <person name="Mullikin J."/>
            <person name="Palmore T.N."/>
            <person name="Frank K.M."/>
            <person name="Segre J.A."/>
        </authorList>
    </citation>
    <scope>NUCLEOTIDE SEQUENCE [LARGE SCALE GENOMIC DNA]</scope>
    <source>
        <strain evidence="2 3">AAQJH</strain>
    </source>
</reference>
<evidence type="ECO:0000313" key="3">
    <source>
        <dbReference type="Proteomes" id="UP000188298"/>
    </source>
</evidence>
<dbReference type="InterPro" id="IPR005546">
    <property type="entry name" value="Autotransporte_beta"/>
</dbReference>
<name>A0A1Q2LGG2_9HELI</name>
<dbReference type="InterPro" id="IPR036709">
    <property type="entry name" value="Autotransporte_beta_dom_sf"/>
</dbReference>
<dbReference type="KEGG" id="hbl:XJ32_04780"/>
<dbReference type="Gene3D" id="2.40.128.130">
    <property type="entry name" value="Autotransporter beta-domain"/>
    <property type="match status" value="1"/>
</dbReference>
<gene>
    <name evidence="2" type="ORF">XJ32_04780</name>
</gene>
<dbReference type="RefSeq" id="WP_077388521.1">
    <property type="nucleotide sequence ID" value="NZ_CP019645.1"/>
</dbReference>
<accession>A0A1Q2LGG2</accession>
<dbReference type="SUPFAM" id="SSF103515">
    <property type="entry name" value="Autotransporter"/>
    <property type="match status" value="1"/>
</dbReference>
<dbReference type="EMBL" id="CP019645">
    <property type="protein sequence ID" value="AQQ59520.1"/>
    <property type="molecule type" value="Genomic_DNA"/>
</dbReference>
<proteinExistence type="predicted"/>
<sequence>MSILQHDIMAQAQGNTKTKAKASTLAKANTLAKVSIVAALTLWGGGVTNPLFAKEVNSDIGSDALKNNHNEAELTFGQNAKFTAEQTLGSNTTTIINNADKIGGVSGDKKLTINADNKNPTITITNKVGGSNSWNAEIDAQAYEGELVIENGTAEAAAKWSKKVTGASAKGDNKKLTINNAHAESEWSGAIEAKQSITTIDNKGKITGAITGAEGAVTVNNSGTIETGAITGAAGGLTIKNEENGTIKSATTTTGQFNLTNNGKIEGTITASGVTEIMNNGTISGAITMNGTNKSTLTNFGTISAEVKLSGGKDTANASKLVNNHGGEITKITFNDDHGVIENQGIIGDQKTATNVAIGQTASKAGHTIRNLTGGQIVSKIEMKTAAADGKINSIDNQGVISGAIEFGEGQDKDAKGGGITNSGTISGTTLLQGKNINLTNSGSITGEITLKGGTATANEHLTITNSGSIDKITLNETNSVAHISNSGSIGSLNFAQAGTAVLGKNFAVTLEDKASYDTNGAIKIDGNTNATIKLEGVSNARAAGDKAFIVNIGQGFQVGEAYDLKNFIKANAIQNAQGGNIKDTLAQSLEGRIDTTQNIYDINFSNGAMTISVEANKSIGALGAIQSIANMNSQMTRAQSIIDGVFDAVATGEIGNLSYPREGAISAQYTGASKKSKLEELAEAVESEKDPKAKEEKLALLLAEKERANKSWIGFATPYFSTSSIAATGFAATNGSAMGFVGGAAKALDNGVLFGAHIGVESQNAGKVGAEMQSLGSSFMAGVHTKMPLGQVNKASLSLVPFVKLQANAMLAANSYRLTPLMDTTREATGLVSGFSASALFGLDMPTNFGFITPEIGLMQQAVIMPELTFNSFNTAANNQTIKGTTATPMYLLAQIRYTKAIKLEKISLFPTIKAGIRYAMAGNSFVSSINVQNGLFYATNNIDSFVGVLEAGLGAKLGQNTAINLSYGGEFGAQVKTHNINVRVGWQF</sequence>
<evidence type="ECO:0000313" key="2">
    <source>
        <dbReference type="EMBL" id="AQQ59520.1"/>
    </source>
</evidence>